<evidence type="ECO:0000313" key="3">
    <source>
        <dbReference type="Proteomes" id="UP000886749"/>
    </source>
</evidence>
<dbReference type="Pfam" id="PF08367">
    <property type="entry name" value="M16C_assoc"/>
    <property type="match status" value="1"/>
</dbReference>
<accession>A0A9D1AHU8</accession>
<evidence type="ECO:0000313" key="2">
    <source>
        <dbReference type="EMBL" id="HIR40603.1"/>
    </source>
</evidence>
<comment type="caution">
    <text evidence="2">The sequence shown here is derived from an EMBL/GenBank/DDBJ whole genome shotgun (WGS) entry which is preliminary data.</text>
</comment>
<feature type="domain" description="Peptidase M16C associated" evidence="1">
    <location>
        <begin position="460"/>
        <end position="709"/>
    </location>
</feature>
<dbReference type="Pfam" id="PF05193">
    <property type="entry name" value="Peptidase_M16_C"/>
    <property type="match status" value="1"/>
</dbReference>
<dbReference type="SUPFAM" id="SSF63411">
    <property type="entry name" value="LuxS/MPP-like metallohydrolase"/>
    <property type="match status" value="4"/>
</dbReference>
<dbReference type="InterPro" id="IPR011765">
    <property type="entry name" value="Pept_M16_N"/>
</dbReference>
<protein>
    <submittedName>
        <fullName evidence="2">Insulinase family protein</fullName>
    </submittedName>
</protein>
<reference evidence="2" key="2">
    <citation type="journal article" date="2021" name="PeerJ">
        <title>Extensive microbial diversity within the chicken gut microbiome revealed by metagenomics and culture.</title>
        <authorList>
            <person name="Gilroy R."/>
            <person name="Ravi A."/>
            <person name="Getino M."/>
            <person name="Pursley I."/>
            <person name="Horton D.L."/>
            <person name="Alikhan N.F."/>
            <person name="Baker D."/>
            <person name="Gharbi K."/>
            <person name="Hall N."/>
            <person name="Watson M."/>
            <person name="Adriaenssens E.M."/>
            <person name="Foster-Nyarko E."/>
            <person name="Jarju S."/>
            <person name="Secka A."/>
            <person name="Antonio M."/>
            <person name="Oren A."/>
            <person name="Chaudhuri R.R."/>
            <person name="La Ragione R."/>
            <person name="Hildebrand F."/>
            <person name="Pallen M.J."/>
        </authorList>
    </citation>
    <scope>NUCLEOTIDE SEQUENCE</scope>
    <source>
        <strain evidence="2">CHK184-25365</strain>
    </source>
</reference>
<dbReference type="Proteomes" id="UP000886749">
    <property type="component" value="Unassembled WGS sequence"/>
</dbReference>
<dbReference type="GO" id="GO:0004222">
    <property type="term" value="F:metalloendopeptidase activity"/>
    <property type="evidence" value="ECO:0007669"/>
    <property type="project" value="TreeGrafter"/>
</dbReference>
<dbReference type="GO" id="GO:0046872">
    <property type="term" value="F:metal ion binding"/>
    <property type="evidence" value="ECO:0007669"/>
    <property type="project" value="InterPro"/>
</dbReference>
<dbReference type="EMBL" id="DVGY01000052">
    <property type="protein sequence ID" value="HIR40603.1"/>
    <property type="molecule type" value="Genomic_DNA"/>
</dbReference>
<dbReference type="PANTHER" id="PTHR43016">
    <property type="entry name" value="PRESEQUENCE PROTEASE"/>
    <property type="match status" value="1"/>
</dbReference>
<dbReference type="Pfam" id="PF00675">
    <property type="entry name" value="Peptidase_M16"/>
    <property type="match status" value="1"/>
</dbReference>
<dbReference type="InterPro" id="IPR013578">
    <property type="entry name" value="Peptidase_M16C_assoc"/>
</dbReference>
<name>A0A9D1AHU8_9FIRM</name>
<dbReference type="InterPro" id="IPR007863">
    <property type="entry name" value="Peptidase_M16_C"/>
</dbReference>
<evidence type="ECO:0000259" key="1">
    <source>
        <dbReference type="SMART" id="SM01264"/>
    </source>
</evidence>
<dbReference type="SMART" id="SM01264">
    <property type="entry name" value="M16C_associated"/>
    <property type="match status" value="1"/>
</dbReference>
<dbReference type="GO" id="GO:0016485">
    <property type="term" value="P:protein processing"/>
    <property type="evidence" value="ECO:0007669"/>
    <property type="project" value="TreeGrafter"/>
</dbReference>
<proteinExistence type="predicted"/>
<sequence>MNANHHLHGFVRQYDQPLPELKATLHRMTYEKNGADLIWLEREEENKTFAITFRTVPQDDTGVFHILEHSVLCGSEKYPVKEPFVNLIKSSLETFLNAFTFPDKTMYPLSSRNDQDFLNLMDVYLDAVFHPLSVTDPHAFRQEGWHYELDSPDGELTYNGVVYNEMKGVYASSDAVLQREMNALLFPDNCYGLESGGYPQSIPSLTYENYQASHKRFYHPSNARIFLDGKLDLDAVLAKLDSFFSAYDALEMDTAISLQAPVHPKQATAVYEIGAQEKAENKDILSYGWVFGRYDEPEKTLAASALAEVLCGSNESPLKKALLEQGLAEDVQLQVQDGVQQCFAQLIVRNTDAGKQEQIDRIIQQVLEQQAQGGLDHSRVAGVLNRLEFSARALDYGRMPQGIMLAIKSMESWLYGGDPAQNLQCGELFASLRQKLEQGWFEQFLRTAFLDNPHQAQLCLLPSKTLGQEKRQKEAEGLAEIKAGWSQETIQQVVDGFHAFRSRQMQPDTPEGLATLPVLKLSDIPAEIPPSKQVEEQVAGKRVLHQCRETGGIVYLDLYFALNDLTFDQLSQVSFMASLLGELSTRRHSAMELRNQMDNCLGFFSAGVTVFTHQTTRETTPYLMVSAAMLEKYKQEGAALLGEILTETRFDETKQIRVLLTQSRMMLEQQIQMSGNAYASRRAGAAFSPKGAVQEAVGGIRYLRYLQQQDREEKLDLQEGLAQLFGSVFSRRRLTLGVTGELDQPWLAGIVEQLPDLPEGLLEVYPPQDLSKEGFTIPAGIGFAAQVEKVELPSWGSAQVAGQLLTYDYLWNTVRVQGGAYGVGLNIDSQGEARFSSYRDPNPKATLTRFQQAGKALRQAAKEDLTNAIISTIGKSQPVLTPHAQGVSDAADTLSGLTHQDRQRLHTEILTTTSQQLEQLGEQLTEASAQAGICVIGGAGVLEHCRDLLDSQESLL</sequence>
<dbReference type="Gene3D" id="3.30.830.10">
    <property type="entry name" value="Metalloenzyme, LuxS/M16 peptidase-like"/>
    <property type="match status" value="4"/>
</dbReference>
<organism evidence="2 3">
    <name type="scientific">Candidatus Egerieicola pullicola</name>
    <dbReference type="NCBI Taxonomy" id="2840775"/>
    <lineage>
        <taxon>Bacteria</taxon>
        <taxon>Bacillati</taxon>
        <taxon>Bacillota</taxon>
        <taxon>Clostridia</taxon>
        <taxon>Eubacteriales</taxon>
        <taxon>Oscillospiraceae</taxon>
        <taxon>Oscillospiraceae incertae sedis</taxon>
        <taxon>Candidatus Egerieicola</taxon>
    </lineage>
</organism>
<dbReference type="Pfam" id="PF22516">
    <property type="entry name" value="PreP_C"/>
    <property type="match status" value="1"/>
</dbReference>
<dbReference type="FunFam" id="3.30.830.10:FF:000034">
    <property type="entry name" value="presequence protease 1, chloroplastic/mitochondrial"/>
    <property type="match status" value="1"/>
</dbReference>
<dbReference type="InterPro" id="IPR055130">
    <property type="entry name" value="PreP_C"/>
</dbReference>
<gene>
    <name evidence="2" type="ORF">IAB36_02110</name>
</gene>
<dbReference type="InterPro" id="IPR011249">
    <property type="entry name" value="Metalloenz_LuxS/M16"/>
</dbReference>
<dbReference type="PANTHER" id="PTHR43016:SF13">
    <property type="entry name" value="PRESEQUENCE PROTEASE, MITOCHONDRIAL"/>
    <property type="match status" value="1"/>
</dbReference>
<reference evidence="2" key="1">
    <citation type="submission" date="2020-10" db="EMBL/GenBank/DDBJ databases">
        <authorList>
            <person name="Gilroy R."/>
        </authorList>
    </citation>
    <scope>NUCLEOTIDE SEQUENCE</scope>
    <source>
        <strain evidence="2">CHK184-25365</strain>
    </source>
</reference>
<dbReference type="AlphaFoldDB" id="A0A9D1AHU8"/>